<dbReference type="PROSITE" id="PS00178">
    <property type="entry name" value="AA_TRNA_LIGASE_I"/>
    <property type="match status" value="1"/>
</dbReference>
<evidence type="ECO:0000256" key="7">
    <source>
        <dbReference type="ARBA" id="ARBA00022917"/>
    </source>
</evidence>
<evidence type="ECO:0000313" key="14">
    <source>
        <dbReference type="Proteomes" id="UP001140206"/>
    </source>
</evidence>
<evidence type="ECO:0000256" key="12">
    <source>
        <dbReference type="SAM" id="SignalP"/>
    </source>
</evidence>
<dbReference type="GO" id="GO:0004830">
    <property type="term" value="F:tryptophan-tRNA ligase activity"/>
    <property type="evidence" value="ECO:0007669"/>
    <property type="project" value="UniProtKB-EC"/>
</dbReference>
<dbReference type="GO" id="GO:0005524">
    <property type="term" value="F:ATP binding"/>
    <property type="evidence" value="ECO:0007669"/>
    <property type="project" value="UniProtKB-KW"/>
</dbReference>
<dbReference type="GO" id="GO:0009791">
    <property type="term" value="P:post-embryonic development"/>
    <property type="evidence" value="ECO:0007669"/>
    <property type="project" value="UniProtKB-ARBA"/>
</dbReference>
<dbReference type="Gene3D" id="3.40.50.620">
    <property type="entry name" value="HUPs"/>
    <property type="match status" value="1"/>
</dbReference>
<dbReference type="InterPro" id="IPR001412">
    <property type="entry name" value="aa-tRNA-synth_I_CS"/>
</dbReference>
<dbReference type="InterPro" id="IPR024109">
    <property type="entry name" value="Trp-tRNA-ligase_bac-type"/>
</dbReference>
<dbReference type="GO" id="GO:0005739">
    <property type="term" value="C:mitochondrion"/>
    <property type="evidence" value="ECO:0007669"/>
    <property type="project" value="UniProtKB-SubCell"/>
</dbReference>
<dbReference type="GO" id="GO:0009507">
    <property type="term" value="C:chloroplast"/>
    <property type="evidence" value="ECO:0007669"/>
    <property type="project" value="TreeGrafter"/>
</dbReference>
<evidence type="ECO:0000256" key="2">
    <source>
        <dbReference type="ARBA" id="ARBA00005594"/>
    </source>
</evidence>
<accession>A0AAV8CRR2</accession>
<organism evidence="13 14">
    <name type="scientific">Rhynchospora pubera</name>
    <dbReference type="NCBI Taxonomy" id="906938"/>
    <lineage>
        <taxon>Eukaryota</taxon>
        <taxon>Viridiplantae</taxon>
        <taxon>Streptophyta</taxon>
        <taxon>Embryophyta</taxon>
        <taxon>Tracheophyta</taxon>
        <taxon>Spermatophyta</taxon>
        <taxon>Magnoliopsida</taxon>
        <taxon>Liliopsida</taxon>
        <taxon>Poales</taxon>
        <taxon>Cyperaceae</taxon>
        <taxon>Cyperoideae</taxon>
        <taxon>Rhynchosporeae</taxon>
        <taxon>Rhynchospora</taxon>
    </lineage>
</organism>
<gene>
    <name evidence="13" type="ORF">LUZ62_069005</name>
</gene>
<evidence type="ECO:0000256" key="1">
    <source>
        <dbReference type="ARBA" id="ARBA00004173"/>
    </source>
</evidence>
<dbReference type="InterPro" id="IPR002306">
    <property type="entry name" value="Trp-tRNA-ligase"/>
</dbReference>
<dbReference type="InterPro" id="IPR050203">
    <property type="entry name" value="Trp-tRNA_synthetase"/>
</dbReference>
<comment type="similarity">
    <text evidence="2 11">Belongs to the class-I aminoacyl-tRNA synthetase family.</text>
</comment>
<name>A0AAV8CRR2_9POAL</name>
<dbReference type="PRINTS" id="PR01039">
    <property type="entry name" value="TRNASYNTHTRP"/>
</dbReference>
<evidence type="ECO:0000256" key="8">
    <source>
        <dbReference type="ARBA" id="ARBA00023146"/>
    </source>
</evidence>
<dbReference type="GO" id="GO:0006436">
    <property type="term" value="P:tryptophanyl-tRNA aminoacylation"/>
    <property type="evidence" value="ECO:0007669"/>
    <property type="project" value="InterPro"/>
</dbReference>
<dbReference type="NCBIfam" id="TIGR00233">
    <property type="entry name" value="trpS"/>
    <property type="match status" value="1"/>
</dbReference>
<keyword evidence="12" id="KW-0732">Signal</keyword>
<comment type="catalytic activity">
    <reaction evidence="10">
        <text>tRNA(Trp) + L-tryptophan + ATP = L-tryptophyl-tRNA(Trp) + AMP + diphosphate + H(+)</text>
        <dbReference type="Rhea" id="RHEA:24080"/>
        <dbReference type="Rhea" id="RHEA-COMP:9671"/>
        <dbReference type="Rhea" id="RHEA-COMP:9705"/>
        <dbReference type="ChEBI" id="CHEBI:15378"/>
        <dbReference type="ChEBI" id="CHEBI:30616"/>
        <dbReference type="ChEBI" id="CHEBI:33019"/>
        <dbReference type="ChEBI" id="CHEBI:57912"/>
        <dbReference type="ChEBI" id="CHEBI:78442"/>
        <dbReference type="ChEBI" id="CHEBI:78535"/>
        <dbReference type="ChEBI" id="CHEBI:456215"/>
        <dbReference type="EC" id="6.1.1.2"/>
    </reaction>
</comment>
<dbReference type="InterPro" id="IPR002305">
    <property type="entry name" value="aa-tRNA-synth_Ic"/>
</dbReference>
<evidence type="ECO:0000256" key="9">
    <source>
        <dbReference type="ARBA" id="ARBA00030268"/>
    </source>
</evidence>
<evidence type="ECO:0000256" key="11">
    <source>
        <dbReference type="RuleBase" id="RU363036"/>
    </source>
</evidence>
<feature type="signal peptide" evidence="12">
    <location>
        <begin position="1"/>
        <end position="23"/>
    </location>
</feature>
<sequence>MSSRSLLSQILVLSAASPRTCESFNSRKIGLALRSYAPVRCKCTTSVSQTEISDATSTPKTKKRVVSGVQPTGSVHLGNYLGAIKNWIALQELYETFFFIVDLHAITLSYDAPDLAKSTRSTAALYLACGVDTSKASVFVQSHVRAHVELMWLLSSATPLGWLNRMIQFKEKSRKAGDENVGVALLTYPVLMASDILLYQSDLVPVGEDQKQHLELTRELAERVNHIYGGRKWKKLGGRGGSLFKVPEALIPPAGARVMSLTDGLSKMSKSAPSDQSRINLLDPKDVIANKIKRCKTDSFPGLEFDNPERPECNNLLSVYQLVTGKTKEEVALECQNMNWGSFKQILTDALIDHLQPIQVRYQEITSDPGYLDGVLSEGARKASEIADTTLNNVYQAMGFLKR</sequence>
<proteinExistence type="inferred from homology"/>
<evidence type="ECO:0000256" key="4">
    <source>
        <dbReference type="ARBA" id="ARBA00022598"/>
    </source>
</evidence>
<dbReference type="HAMAP" id="MF_00140_B">
    <property type="entry name" value="Trp_tRNA_synth_B"/>
    <property type="match status" value="1"/>
</dbReference>
<reference evidence="13" key="1">
    <citation type="submission" date="2022-08" db="EMBL/GenBank/DDBJ databases">
        <authorList>
            <person name="Marques A."/>
        </authorList>
    </citation>
    <scope>NUCLEOTIDE SEQUENCE</scope>
    <source>
        <strain evidence="13">RhyPub2mFocal</strain>
        <tissue evidence="13">Leaves</tissue>
    </source>
</reference>
<dbReference type="InterPro" id="IPR014729">
    <property type="entry name" value="Rossmann-like_a/b/a_fold"/>
</dbReference>
<dbReference type="PANTHER" id="PTHR43766">
    <property type="entry name" value="TRYPTOPHAN--TRNA LIGASE, MITOCHONDRIAL"/>
    <property type="match status" value="1"/>
</dbReference>
<evidence type="ECO:0000256" key="3">
    <source>
        <dbReference type="ARBA" id="ARBA00013161"/>
    </source>
</evidence>
<evidence type="ECO:0000313" key="13">
    <source>
        <dbReference type="EMBL" id="KAJ4758630.1"/>
    </source>
</evidence>
<keyword evidence="14" id="KW-1185">Reference proteome</keyword>
<evidence type="ECO:0000256" key="10">
    <source>
        <dbReference type="ARBA" id="ARBA00049929"/>
    </source>
</evidence>
<dbReference type="EC" id="6.1.1.2" evidence="3"/>
<feature type="chain" id="PRO_5043350325" description="tryptophan--tRNA ligase" evidence="12">
    <location>
        <begin position="24"/>
        <end position="403"/>
    </location>
</feature>
<dbReference type="SUPFAM" id="SSF52374">
    <property type="entry name" value="Nucleotidylyl transferase"/>
    <property type="match status" value="1"/>
</dbReference>
<dbReference type="PANTHER" id="PTHR43766:SF1">
    <property type="entry name" value="TRYPTOPHAN--TRNA LIGASE, MITOCHONDRIAL"/>
    <property type="match status" value="1"/>
</dbReference>
<dbReference type="EMBL" id="JAMFTS010000004">
    <property type="protein sequence ID" value="KAJ4758630.1"/>
    <property type="molecule type" value="Genomic_DNA"/>
</dbReference>
<keyword evidence="7 11" id="KW-0648">Protein biosynthesis</keyword>
<evidence type="ECO:0000256" key="6">
    <source>
        <dbReference type="ARBA" id="ARBA00022840"/>
    </source>
</evidence>
<keyword evidence="5 11" id="KW-0547">Nucleotide-binding</keyword>
<dbReference type="Proteomes" id="UP001140206">
    <property type="component" value="Chromosome 4"/>
</dbReference>
<dbReference type="GO" id="GO:0048608">
    <property type="term" value="P:reproductive structure development"/>
    <property type="evidence" value="ECO:0007669"/>
    <property type="project" value="UniProtKB-ARBA"/>
</dbReference>
<evidence type="ECO:0000256" key="5">
    <source>
        <dbReference type="ARBA" id="ARBA00022741"/>
    </source>
</evidence>
<dbReference type="AlphaFoldDB" id="A0AAV8CRR2"/>
<comment type="subcellular location">
    <subcellularLocation>
        <location evidence="1">Mitochondrion</location>
    </subcellularLocation>
</comment>
<dbReference type="Gene3D" id="1.10.240.10">
    <property type="entry name" value="Tyrosyl-Transfer RNA Synthetase"/>
    <property type="match status" value="1"/>
</dbReference>
<comment type="caution">
    <text evidence="13">The sequence shown here is derived from an EMBL/GenBank/DDBJ whole genome shotgun (WGS) entry which is preliminary data.</text>
</comment>
<keyword evidence="8 11" id="KW-0030">Aminoacyl-tRNA synthetase</keyword>
<keyword evidence="6 11" id="KW-0067">ATP-binding</keyword>
<protein>
    <recommendedName>
        <fullName evidence="3">tryptophan--tRNA ligase</fullName>
        <ecNumber evidence="3">6.1.1.2</ecNumber>
    </recommendedName>
    <alternativeName>
        <fullName evidence="9">Tryptophanyl-tRNA synthetase</fullName>
    </alternativeName>
</protein>
<dbReference type="FunFam" id="1.10.240.10:FF:000002">
    <property type="entry name" value="Tryptophan--tRNA ligase"/>
    <property type="match status" value="1"/>
</dbReference>
<dbReference type="CDD" id="cd00806">
    <property type="entry name" value="TrpRS_core"/>
    <property type="match status" value="1"/>
</dbReference>
<dbReference type="Pfam" id="PF00579">
    <property type="entry name" value="tRNA-synt_1b"/>
    <property type="match status" value="1"/>
</dbReference>
<keyword evidence="4 11" id="KW-0436">Ligase</keyword>